<feature type="domain" description="CS" evidence="6">
    <location>
        <begin position="54"/>
        <end position="143"/>
    </location>
</feature>
<evidence type="ECO:0000256" key="3">
    <source>
        <dbReference type="ARBA" id="ARBA00022803"/>
    </source>
</evidence>
<name>A0A9Q1QMF6_9CARY</name>
<evidence type="ECO:0000256" key="1">
    <source>
        <dbReference type="ARBA" id="ARBA00008509"/>
    </source>
</evidence>
<dbReference type="Proteomes" id="UP001153076">
    <property type="component" value="Unassembled WGS sequence"/>
</dbReference>
<dbReference type="Pfam" id="PF04969">
    <property type="entry name" value="CS"/>
    <property type="match status" value="1"/>
</dbReference>
<keyword evidence="3" id="KW-0802">TPR repeat</keyword>
<dbReference type="OrthoDB" id="1735230at2759"/>
<reference evidence="7" key="1">
    <citation type="submission" date="2022-04" db="EMBL/GenBank/DDBJ databases">
        <title>Carnegiea gigantea Genome sequencing and assembly v2.</title>
        <authorList>
            <person name="Copetti D."/>
            <person name="Sanderson M.J."/>
            <person name="Burquez A."/>
            <person name="Wojciechowski M.F."/>
        </authorList>
    </citation>
    <scope>NUCLEOTIDE SEQUENCE</scope>
    <source>
        <strain evidence="7">SGP5-SGP5p</strain>
        <tissue evidence="7">Aerial part</tissue>
    </source>
</reference>
<evidence type="ECO:0000313" key="8">
    <source>
        <dbReference type="Proteomes" id="UP001153076"/>
    </source>
</evidence>
<dbReference type="InterPro" id="IPR008978">
    <property type="entry name" value="HSP20-like_chaperone"/>
</dbReference>
<protein>
    <recommendedName>
        <fullName evidence="4">Protein SGT1 homolog</fullName>
    </recommendedName>
    <alternativeName>
        <fullName evidence="5">Suppressor of G2 allele of SKP1 homolog</fullName>
    </alternativeName>
</protein>
<accession>A0A9Q1QMF6</accession>
<dbReference type="GO" id="GO:0051087">
    <property type="term" value="F:protein-folding chaperone binding"/>
    <property type="evidence" value="ECO:0007669"/>
    <property type="project" value="InterPro"/>
</dbReference>
<keyword evidence="8" id="KW-1185">Reference proteome</keyword>
<dbReference type="InterPro" id="IPR044563">
    <property type="entry name" value="Sgt1-like"/>
</dbReference>
<dbReference type="FunFam" id="2.60.40.790:FF:000041">
    <property type="entry name" value="Protein SGT1 homolog A"/>
    <property type="match status" value="1"/>
</dbReference>
<dbReference type="SUPFAM" id="SSF49764">
    <property type="entry name" value="HSP20-like chaperones"/>
    <property type="match status" value="1"/>
</dbReference>
<comment type="similarity">
    <text evidence="1">Belongs to the SGT1 family.</text>
</comment>
<evidence type="ECO:0000259" key="6">
    <source>
        <dbReference type="PROSITE" id="PS51203"/>
    </source>
</evidence>
<dbReference type="GO" id="GO:0006950">
    <property type="term" value="P:response to stress"/>
    <property type="evidence" value="ECO:0007669"/>
    <property type="project" value="UniProtKB-ARBA"/>
</dbReference>
<dbReference type="EMBL" id="JAKOGI010000033">
    <property type="protein sequence ID" value="KAJ8448063.1"/>
    <property type="molecule type" value="Genomic_DNA"/>
</dbReference>
<dbReference type="InterPro" id="IPR007052">
    <property type="entry name" value="CS_dom"/>
</dbReference>
<evidence type="ECO:0000313" key="7">
    <source>
        <dbReference type="EMBL" id="KAJ8448063.1"/>
    </source>
</evidence>
<gene>
    <name evidence="7" type="ORF">Cgig2_028939</name>
</gene>
<proteinExistence type="inferred from homology"/>
<comment type="caution">
    <text evidence="7">The sequence shown here is derived from an EMBL/GenBank/DDBJ whole genome shotgun (WGS) entry which is preliminary data.</text>
</comment>
<organism evidence="7 8">
    <name type="scientific">Carnegiea gigantea</name>
    <dbReference type="NCBI Taxonomy" id="171969"/>
    <lineage>
        <taxon>Eukaryota</taxon>
        <taxon>Viridiplantae</taxon>
        <taxon>Streptophyta</taxon>
        <taxon>Embryophyta</taxon>
        <taxon>Tracheophyta</taxon>
        <taxon>Spermatophyta</taxon>
        <taxon>Magnoliopsida</taxon>
        <taxon>eudicotyledons</taxon>
        <taxon>Gunneridae</taxon>
        <taxon>Pentapetalae</taxon>
        <taxon>Caryophyllales</taxon>
        <taxon>Cactineae</taxon>
        <taxon>Cactaceae</taxon>
        <taxon>Cactoideae</taxon>
        <taxon>Echinocereeae</taxon>
        <taxon>Carnegiea</taxon>
    </lineage>
</organism>
<evidence type="ECO:0000256" key="4">
    <source>
        <dbReference type="ARBA" id="ARBA00069423"/>
    </source>
</evidence>
<evidence type="ECO:0000256" key="5">
    <source>
        <dbReference type="ARBA" id="ARBA00075471"/>
    </source>
</evidence>
<dbReference type="PROSITE" id="PS51203">
    <property type="entry name" value="CS"/>
    <property type="match status" value="1"/>
</dbReference>
<sequence length="160" mass="17739">MMFTEENASLSELSVDKPTQNAVPARSNIDVVSVVTASAVNGASNAAGAVTQSKPKVRHDFYQKPEKVVVIIFAKATLVKRVTVDYREQILSVTIDIPGEEPYCLQPRLFGKIIPAKFRHEVMSTKIEIRLAKAEPMQWTSLQYTKNVTVAPKINISSHK</sequence>
<dbReference type="Gene3D" id="2.60.40.790">
    <property type="match status" value="1"/>
</dbReference>
<keyword evidence="2" id="KW-0677">Repeat</keyword>
<dbReference type="AlphaFoldDB" id="A0A9Q1QMF6"/>
<dbReference type="PANTHER" id="PTHR45862">
    <property type="entry name" value="PROTEIN SGT1 HOMOLOG"/>
    <property type="match status" value="1"/>
</dbReference>
<dbReference type="CDD" id="cd06466">
    <property type="entry name" value="p23_CS_SGT1_like"/>
    <property type="match status" value="1"/>
</dbReference>
<evidence type="ECO:0000256" key="2">
    <source>
        <dbReference type="ARBA" id="ARBA00022737"/>
    </source>
</evidence>